<dbReference type="AlphaFoldDB" id="A0A914CTR9"/>
<accession>A0A914CTR9</accession>
<sequence length="108" mass="11954">MNGLQHTLFVLWLISSIQLIAIATIISAQFYTCLNKTQDMLNLDKSFHADSSLREITTGVTNAIEKVISSSKIIRSGTSTFCIFNLILMFIPLFADILIALLNSKSEA</sequence>
<reference evidence="3" key="1">
    <citation type="submission" date="2022-11" db="UniProtKB">
        <authorList>
            <consortium name="WormBaseParasite"/>
        </authorList>
    </citation>
    <scope>IDENTIFICATION</scope>
</reference>
<keyword evidence="2" id="KW-1185">Reference proteome</keyword>
<evidence type="ECO:0000256" key="1">
    <source>
        <dbReference type="SAM" id="Phobius"/>
    </source>
</evidence>
<name>A0A914CTR9_9BILA</name>
<evidence type="ECO:0000313" key="2">
    <source>
        <dbReference type="Proteomes" id="UP000887540"/>
    </source>
</evidence>
<dbReference type="Proteomes" id="UP000887540">
    <property type="component" value="Unplaced"/>
</dbReference>
<feature type="transmembrane region" description="Helical" evidence="1">
    <location>
        <begin position="6"/>
        <end position="31"/>
    </location>
</feature>
<feature type="transmembrane region" description="Helical" evidence="1">
    <location>
        <begin position="81"/>
        <end position="102"/>
    </location>
</feature>
<keyword evidence="1" id="KW-0812">Transmembrane</keyword>
<organism evidence="2 3">
    <name type="scientific">Acrobeloides nanus</name>
    <dbReference type="NCBI Taxonomy" id="290746"/>
    <lineage>
        <taxon>Eukaryota</taxon>
        <taxon>Metazoa</taxon>
        <taxon>Ecdysozoa</taxon>
        <taxon>Nematoda</taxon>
        <taxon>Chromadorea</taxon>
        <taxon>Rhabditida</taxon>
        <taxon>Tylenchina</taxon>
        <taxon>Cephalobomorpha</taxon>
        <taxon>Cephaloboidea</taxon>
        <taxon>Cephalobidae</taxon>
        <taxon>Acrobeloides</taxon>
    </lineage>
</organism>
<keyword evidence="1" id="KW-0472">Membrane</keyword>
<protein>
    <submittedName>
        <fullName evidence="3">Uncharacterized protein</fullName>
    </submittedName>
</protein>
<proteinExistence type="predicted"/>
<dbReference type="WBParaSite" id="ACRNAN_scaffold14175.g16266.t1">
    <property type="protein sequence ID" value="ACRNAN_scaffold14175.g16266.t1"/>
    <property type="gene ID" value="ACRNAN_scaffold14175.g16266"/>
</dbReference>
<evidence type="ECO:0000313" key="3">
    <source>
        <dbReference type="WBParaSite" id="ACRNAN_scaffold14175.g16266.t1"/>
    </source>
</evidence>
<keyword evidence="1" id="KW-1133">Transmembrane helix</keyword>